<sequence length="320" mass="34193">MNVFPVLLRREYWEHRGGFLWAPAIAGAVVLLLTLMAWLVLEVAARGGQVEIAGLELGALSATMNAQERAEAAQALDAATLLIGGWALMVMAFVVFFYALGALYDDRRDRSVLFWKSLPVSDTLTVLSKATSALVVVPLIATGIAVLTGFGLLVLVSAAVAVHGGNPFTLVWGLGSPFRIGGLLLASLPVYLLWALPTVGWLLLVSAWARSKPFLWAVLLPVFSGVLVGWLSLMGVIESSGWFWKHVVARLTLGTFPGLDLFYRGDLDALAAEGSTSVLGLLSLETTFGALSMPDTWIGAAAGIAMIAGAVWMRRRRDEG</sequence>
<comment type="caution">
    <text evidence="2">The sequence shown here is derived from an EMBL/GenBank/DDBJ whole genome shotgun (WGS) entry which is preliminary data.</text>
</comment>
<feature type="transmembrane region" description="Helical" evidence="1">
    <location>
        <begin position="83"/>
        <end position="104"/>
    </location>
</feature>
<gene>
    <name evidence="2" type="ORF">ACFO3Q_10185</name>
</gene>
<feature type="transmembrane region" description="Helical" evidence="1">
    <location>
        <begin position="20"/>
        <end position="41"/>
    </location>
</feature>
<keyword evidence="1" id="KW-0472">Membrane</keyword>
<reference evidence="3" key="1">
    <citation type="journal article" date="2019" name="Int. J. Syst. Evol. Microbiol.">
        <title>The Global Catalogue of Microorganisms (GCM) 10K type strain sequencing project: providing services to taxonomists for standard genome sequencing and annotation.</title>
        <authorList>
            <consortium name="The Broad Institute Genomics Platform"/>
            <consortium name="The Broad Institute Genome Sequencing Center for Infectious Disease"/>
            <person name="Wu L."/>
            <person name="Ma J."/>
        </authorList>
    </citation>
    <scope>NUCLEOTIDE SEQUENCE [LARGE SCALE GENOMIC DNA]</scope>
    <source>
        <strain evidence="3">CGMCC 1.13574</strain>
    </source>
</reference>
<keyword evidence="3" id="KW-1185">Reference proteome</keyword>
<name>A0ABV9NM37_9GAMM</name>
<protein>
    <recommendedName>
        <fullName evidence="4">ABC transporter permease</fullName>
    </recommendedName>
</protein>
<keyword evidence="1" id="KW-0812">Transmembrane</keyword>
<feature type="transmembrane region" description="Helical" evidence="1">
    <location>
        <begin position="296"/>
        <end position="313"/>
    </location>
</feature>
<organism evidence="2 3">
    <name type="scientific">Coralloluteibacterium thermophilum</name>
    <dbReference type="NCBI Taxonomy" id="2707049"/>
    <lineage>
        <taxon>Bacteria</taxon>
        <taxon>Pseudomonadati</taxon>
        <taxon>Pseudomonadota</taxon>
        <taxon>Gammaproteobacteria</taxon>
        <taxon>Lysobacterales</taxon>
        <taxon>Lysobacteraceae</taxon>
        <taxon>Coralloluteibacterium</taxon>
    </lineage>
</organism>
<keyword evidence="1" id="KW-1133">Transmembrane helix</keyword>
<evidence type="ECO:0000256" key="1">
    <source>
        <dbReference type="SAM" id="Phobius"/>
    </source>
</evidence>
<feature type="transmembrane region" description="Helical" evidence="1">
    <location>
        <begin position="133"/>
        <end position="160"/>
    </location>
</feature>
<feature type="transmembrane region" description="Helical" evidence="1">
    <location>
        <begin position="216"/>
        <end position="237"/>
    </location>
</feature>
<dbReference type="Proteomes" id="UP001595892">
    <property type="component" value="Unassembled WGS sequence"/>
</dbReference>
<dbReference type="RefSeq" id="WP_377004565.1">
    <property type="nucleotide sequence ID" value="NZ_JBHSGG010000029.1"/>
</dbReference>
<evidence type="ECO:0000313" key="3">
    <source>
        <dbReference type="Proteomes" id="UP001595892"/>
    </source>
</evidence>
<accession>A0ABV9NM37</accession>
<evidence type="ECO:0008006" key="4">
    <source>
        <dbReference type="Google" id="ProtNLM"/>
    </source>
</evidence>
<proteinExistence type="predicted"/>
<evidence type="ECO:0000313" key="2">
    <source>
        <dbReference type="EMBL" id="MFC4728535.1"/>
    </source>
</evidence>
<feature type="transmembrane region" description="Helical" evidence="1">
    <location>
        <begin position="180"/>
        <end position="204"/>
    </location>
</feature>
<dbReference type="EMBL" id="JBHSGG010000029">
    <property type="protein sequence ID" value="MFC4728535.1"/>
    <property type="molecule type" value="Genomic_DNA"/>
</dbReference>